<name>A0A5Q2TPN9_9BACI</name>
<gene>
    <name evidence="9" type="ORF">GI584_19320</name>
</gene>
<proteinExistence type="inferred from homology"/>
<evidence type="ECO:0000313" key="10">
    <source>
        <dbReference type="Proteomes" id="UP000339690"/>
    </source>
</evidence>
<feature type="transmembrane region" description="Helical" evidence="7">
    <location>
        <begin position="76"/>
        <end position="97"/>
    </location>
</feature>
<keyword evidence="10" id="KW-1185">Reference proteome</keyword>
<evidence type="ECO:0000256" key="4">
    <source>
        <dbReference type="ARBA" id="ARBA00022692"/>
    </source>
</evidence>
<sequence length="296" mass="33333">MWKKLRKQAGGYLFVLPAVIFMLLLIGYPLLYNIILSFQNVDLSNLAGGNREFVGFDNYRTVAEEDVFGISIKNTLIYTVGSVFFQVIIGFCLASFFSMKFKLAGFLRGIMMISWLIPMTVTALLFKFMMGSEEGILNQMLMTFHFIEDPIGWLSSPDIALWSVIIANIWIGIPFNMLLLSTGLSSLPQDVYESASLDGANWWQKLVHITLPLLKPVIMVVLMLGFIYTFKVFDVVYVMTGGGPINSTEVLSTLAFRYSFSDFDFSLGAAVANVLFIILFVISLIYLRMIKKDEAI</sequence>
<keyword evidence="6 7" id="KW-0472">Membrane</keyword>
<reference evidence="9 10" key="1">
    <citation type="submission" date="2019-11" db="EMBL/GenBank/DDBJ databases">
        <title>Gracilibacillus salitolerans sp. nov., a moderate halophile isolated from a saline soil in northwest China.</title>
        <authorList>
            <person name="Gan L."/>
        </authorList>
    </citation>
    <scope>NUCLEOTIDE SEQUENCE [LARGE SCALE GENOMIC DNA]</scope>
    <source>
        <strain evidence="9 10">SCU50</strain>
    </source>
</reference>
<dbReference type="GO" id="GO:0005886">
    <property type="term" value="C:plasma membrane"/>
    <property type="evidence" value="ECO:0007669"/>
    <property type="project" value="UniProtKB-SubCell"/>
</dbReference>
<accession>A0A5Q2TPN9</accession>
<feature type="transmembrane region" description="Helical" evidence="7">
    <location>
        <begin position="12"/>
        <end position="35"/>
    </location>
</feature>
<keyword evidence="5 7" id="KW-1133">Transmembrane helix</keyword>
<dbReference type="SUPFAM" id="SSF160964">
    <property type="entry name" value="MalF N-terminal region-like"/>
    <property type="match status" value="1"/>
</dbReference>
<dbReference type="Gene3D" id="1.10.3720.10">
    <property type="entry name" value="MetI-like"/>
    <property type="match status" value="1"/>
</dbReference>
<dbReference type="Pfam" id="PF00528">
    <property type="entry name" value="BPD_transp_1"/>
    <property type="match status" value="1"/>
</dbReference>
<evidence type="ECO:0000256" key="2">
    <source>
        <dbReference type="ARBA" id="ARBA00022448"/>
    </source>
</evidence>
<evidence type="ECO:0000259" key="8">
    <source>
        <dbReference type="PROSITE" id="PS50928"/>
    </source>
</evidence>
<dbReference type="SUPFAM" id="SSF161098">
    <property type="entry name" value="MetI-like"/>
    <property type="match status" value="1"/>
</dbReference>
<keyword evidence="3" id="KW-1003">Cell membrane</keyword>
<keyword evidence="2 7" id="KW-0813">Transport</keyword>
<evidence type="ECO:0000313" key="9">
    <source>
        <dbReference type="EMBL" id="QGH36067.1"/>
    </source>
</evidence>
<dbReference type="GO" id="GO:0055085">
    <property type="term" value="P:transmembrane transport"/>
    <property type="evidence" value="ECO:0007669"/>
    <property type="project" value="InterPro"/>
</dbReference>
<evidence type="ECO:0000256" key="3">
    <source>
        <dbReference type="ARBA" id="ARBA00022475"/>
    </source>
</evidence>
<comment type="subcellular location">
    <subcellularLocation>
        <location evidence="1 7">Cell membrane</location>
        <topology evidence="1 7">Multi-pass membrane protein</topology>
    </subcellularLocation>
</comment>
<dbReference type="EMBL" id="CP045915">
    <property type="protein sequence ID" value="QGH36067.1"/>
    <property type="molecule type" value="Genomic_DNA"/>
</dbReference>
<feature type="domain" description="ABC transmembrane type-1" evidence="8">
    <location>
        <begin position="72"/>
        <end position="286"/>
    </location>
</feature>
<evidence type="ECO:0000256" key="1">
    <source>
        <dbReference type="ARBA" id="ARBA00004651"/>
    </source>
</evidence>
<dbReference type="CDD" id="cd06261">
    <property type="entry name" value="TM_PBP2"/>
    <property type="match status" value="1"/>
</dbReference>
<dbReference type="PANTHER" id="PTHR43005:SF1">
    <property type="entry name" value="SPERMIDINE_PUTRESCINE TRANSPORT SYSTEM PERMEASE PROTEIN"/>
    <property type="match status" value="1"/>
</dbReference>
<dbReference type="Proteomes" id="UP000339690">
    <property type="component" value="Chromosome"/>
</dbReference>
<evidence type="ECO:0000256" key="6">
    <source>
        <dbReference type="ARBA" id="ARBA00023136"/>
    </source>
</evidence>
<dbReference type="InterPro" id="IPR035906">
    <property type="entry name" value="MetI-like_sf"/>
</dbReference>
<dbReference type="RefSeq" id="WP_100359179.1">
    <property type="nucleotide sequence ID" value="NZ_CP045915.1"/>
</dbReference>
<dbReference type="PANTHER" id="PTHR43005">
    <property type="entry name" value="BLR7065 PROTEIN"/>
    <property type="match status" value="1"/>
</dbReference>
<feature type="transmembrane region" description="Helical" evidence="7">
    <location>
        <begin position="109"/>
        <end position="130"/>
    </location>
</feature>
<keyword evidence="4 7" id="KW-0812">Transmembrane</keyword>
<organism evidence="9 10">
    <name type="scientific">Gracilibacillus salitolerans</name>
    <dbReference type="NCBI Taxonomy" id="2663022"/>
    <lineage>
        <taxon>Bacteria</taxon>
        <taxon>Bacillati</taxon>
        <taxon>Bacillota</taxon>
        <taxon>Bacilli</taxon>
        <taxon>Bacillales</taxon>
        <taxon>Bacillaceae</taxon>
        <taxon>Gracilibacillus</taxon>
    </lineage>
</organism>
<feature type="transmembrane region" description="Helical" evidence="7">
    <location>
        <begin position="159"/>
        <end position="180"/>
    </location>
</feature>
<protein>
    <submittedName>
        <fullName evidence="9">ABC transporter permease subunit</fullName>
    </submittedName>
</protein>
<dbReference type="KEGG" id="grc:GI584_19320"/>
<dbReference type="InterPro" id="IPR000515">
    <property type="entry name" value="MetI-like"/>
</dbReference>
<evidence type="ECO:0000256" key="5">
    <source>
        <dbReference type="ARBA" id="ARBA00022989"/>
    </source>
</evidence>
<feature type="transmembrane region" description="Helical" evidence="7">
    <location>
        <begin position="265"/>
        <end position="287"/>
    </location>
</feature>
<evidence type="ECO:0000256" key="7">
    <source>
        <dbReference type="RuleBase" id="RU363032"/>
    </source>
</evidence>
<feature type="transmembrane region" description="Helical" evidence="7">
    <location>
        <begin position="213"/>
        <end position="230"/>
    </location>
</feature>
<comment type="similarity">
    <text evidence="7">Belongs to the binding-protein-dependent transport system permease family.</text>
</comment>
<dbReference type="AlphaFoldDB" id="A0A5Q2TPN9"/>
<dbReference type="PROSITE" id="PS50928">
    <property type="entry name" value="ABC_TM1"/>
    <property type="match status" value="1"/>
</dbReference>